<dbReference type="KEGG" id="cdep:91086138"/>
<evidence type="ECO:0000256" key="4">
    <source>
        <dbReference type="ARBA" id="ARBA00022737"/>
    </source>
</evidence>
<dbReference type="Pfam" id="PF00241">
    <property type="entry name" value="Cofilin_ADF"/>
    <property type="match status" value="2"/>
</dbReference>
<reference evidence="10" key="1">
    <citation type="submission" date="2016-06" db="EMBL/GenBank/DDBJ databases">
        <authorList>
            <person name="Cuomo C."/>
            <person name="Litvintseva A."/>
            <person name="Heitman J."/>
            <person name="Chen Y."/>
            <person name="Sun S."/>
            <person name="Springer D."/>
            <person name="Dromer F."/>
            <person name="Young S."/>
            <person name="Zeng Q."/>
            <person name="Chapman S."/>
            <person name="Gujja S."/>
            <person name="Saif S."/>
            <person name="Birren B."/>
        </authorList>
    </citation>
    <scope>NUCLEOTIDE SEQUENCE</scope>
    <source>
        <strain evidence="10">CBS 7841</strain>
    </source>
</reference>
<dbReference type="InterPro" id="IPR028458">
    <property type="entry name" value="Twinfilin"/>
</dbReference>
<evidence type="ECO:0000256" key="5">
    <source>
        <dbReference type="ARBA" id="ARBA00023203"/>
    </source>
</evidence>
<dbReference type="EMBL" id="CP143785">
    <property type="protein sequence ID" value="WVN86754.1"/>
    <property type="molecule type" value="Genomic_DNA"/>
</dbReference>
<evidence type="ECO:0000259" key="9">
    <source>
        <dbReference type="PROSITE" id="PS51263"/>
    </source>
</evidence>
<comment type="similarity">
    <text evidence="2">Belongs to the actin-binding proteins ADF family. Twinfilin subfamily.</text>
</comment>
<dbReference type="GO" id="GO:0003785">
    <property type="term" value="F:actin monomer binding"/>
    <property type="evidence" value="ECO:0007669"/>
    <property type="project" value="TreeGrafter"/>
</dbReference>
<dbReference type="GO" id="GO:0005737">
    <property type="term" value="C:cytoplasm"/>
    <property type="evidence" value="ECO:0007669"/>
    <property type="project" value="TreeGrafter"/>
</dbReference>
<sequence length="498" mass="52972">MSAPSGIKVPDALTSAFSAALANADNMRALVFIIENESFKHLASVEPKGSFTDDISLLPPTLPSQRTPASFAYRLDSKAAGKWEWMMVTFVPDNANVRAKMLQASSRSGLMKALGANNFKHDWFATTVADLTPTALTAHLNHLSSPPPLSASEAALAEVREAEAIEAKRAALDPETQARRQRAVVGLGGKIKMAENVIEALKTVAQRSGDGWIVVLEIPSNDTSSIVLLKSETCAPSQLTSQLPPSSPCYVFYSYPTPPSNDNGLQSLPTAHAAPRNTFQGSQGGVRVVTASSAPALEGETESDEKVEEPESFQVPVGHVQEAKDEAPSKGRVIFIYSCPSKSPVKFRMIYSTNVRGVQQDAADRAGLEITAKLETSDPSELTASHLESSLPSSKSTRSTSLPTSTSSTFSKPLFGAPTMFGQPRPVPVRSATQVPLPPSEPSTPSVEDHKVEGNSKENIRKAFDAFGPRVGAGGGGGFARPRPADALYSYPENGLQI</sequence>
<dbReference type="GO" id="GO:0030042">
    <property type="term" value="P:actin filament depolymerization"/>
    <property type="evidence" value="ECO:0007669"/>
    <property type="project" value="TreeGrafter"/>
</dbReference>
<dbReference type="InterPro" id="IPR002108">
    <property type="entry name" value="ADF-H"/>
</dbReference>
<feature type="region of interest" description="Disordered" evidence="8">
    <location>
        <begin position="474"/>
        <end position="498"/>
    </location>
</feature>
<dbReference type="InterPro" id="IPR029006">
    <property type="entry name" value="ADF-H/Gelsolin-like_dom_sf"/>
</dbReference>
<dbReference type="GO" id="GO:0005884">
    <property type="term" value="C:actin filament"/>
    <property type="evidence" value="ECO:0007669"/>
    <property type="project" value="TreeGrafter"/>
</dbReference>
<feature type="region of interest" description="Disordered" evidence="8">
    <location>
        <begin position="377"/>
        <end position="455"/>
    </location>
</feature>
<dbReference type="GO" id="GO:0051015">
    <property type="term" value="F:actin filament binding"/>
    <property type="evidence" value="ECO:0007669"/>
    <property type="project" value="TreeGrafter"/>
</dbReference>
<evidence type="ECO:0000256" key="3">
    <source>
        <dbReference type="ARBA" id="ARBA00022490"/>
    </source>
</evidence>
<evidence type="ECO:0000313" key="11">
    <source>
        <dbReference type="Proteomes" id="UP000094043"/>
    </source>
</evidence>
<gene>
    <name evidence="10" type="ORF">L203_101926</name>
</gene>
<dbReference type="GeneID" id="91086138"/>
<organism evidence="10 11">
    <name type="scientific">Cryptococcus depauperatus CBS 7841</name>
    <dbReference type="NCBI Taxonomy" id="1295531"/>
    <lineage>
        <taxon>Eukaryota</taxon>
        <taxon>Fungi</taxon>
        <taxon>Dikarya</taxon>
        <taxon>Basidiomycota</taxon>
        <taxon>Agaricomycotina</taxon>
        <taxon>Tremellomycetes</taxon>
        <taxon>Tremellales</taxon>
        <taxon>Cryptococcaceae</taxon>
        <taxon>Cryptococcus</taxon>
    </lineage>
</organism>
<dbReference type="CDD" id="cd11285">
    <property type="entry name" value="ADF_Twf-N_like"/>
    <property type="match status" value="1"/>
</dbReference>
<dbReference type="PANTHER" id="PTHR13759">
    <property type="entry name" value="TWINFILIN"/>
    <property type="match status" value="1"/>
</dbReference>
<evidence type="ECO:0000256" key="1">
    <source>
        <dbReference type="ARBA" id="ARBA00004245"/>
    </source>
</evidence>
<dbReference type="RefSeq" id="XP_066067454.1">
    <property type="nucleotide sequence ID" value="XM_066211357.1"/>
</dbReference>
<feature type="domain" description="ADF-H" evidence="9">
    <location>
        <begin position="6"/>
        <end position="141"/>
    </location>
</feature>
<reference evidence="10" key="3">
    <citation type="submission" date="2024-01" db="EMBL/GenBank/DDBJ databases">
        <authorList>
            <person name="Coelho M.A."/>
            <person name="David-Palma M."/>
            <person name="Shea T."/>
            <person name="Sun S."/>
            <person name="Cuomo C.A."/>
            <person name="Heitman J."/>
        </authorList>
    </citation>
    <scope>NUCLEOTIDE SEQUENCE</scope>
    <source>
        <strain evidence="10">CBS 7841</strain>
    </source>
</reference>
<reference evidence="10" key="2">
    <citation type="journal article" date="2022" name="Elife">
        <title>Obligate sexual reproduction of a homothallic fungus closely related to the Cryptococcus pathogenic species complex.</title>
        <authorList>
            <person name="Passer A.R."/>
            <person name="Clancey S.A."/>
            <person name="Shea T."/>
            <person name="David-Palma M."/>
            <person name="Averette A.F."/>
            <person name="Boekhout T."/>
            <person name="Porcel B.M."/>
            <person name="Nowrousian M."/>
            <person name="Cuomo C.A."/>
            <person name="Sun S."/>
            <person name="Heitman J."/>
            <person name="Coelho M.A."/>
        </authorList>
    </citation>
    <scope>NUCLEOTIDE SEQUENCE</scope>
    <source>
        <strain evidence="10">CBS 7841</strain>
    </source>
</reference>
<dbReference type="PROSITE" id="PS51263">
    <property type="entry name" value="ADF_H"/>
    <property type="match status" value="1"/>
</dbReference>
<dbReference type="Gene3D" id="3.40.20.10">
    <property type="entry name" value="Severin"/>
    <property type="match status" value="2"/>
</dbReference>
<name>A0AAJ8JQT9_9TREE</name>
<comment type="subunit">
    <text evidence="7">Interacts with G-actin; ADP-actin form.</text>
</comment>
<dbReference type="AlphaFoldDB" id="A0AAJ8JQT9"/>
<evidence type="ECO:0000313" key="10">
    <source>
        <dbReference type="EMBL" id="WVN86754.1"/>
    </source>
</evidence>
<accession>A0AAJ8JQT9</accession>
<evidence type="ECO:0000256" key="8">
    <source>
        <dbReference type="SAM" id="MobiDB-lite"/>
    </source>
</evidence>
<dbReference type="PANTHER" id="PTHR13759:SF1">
    <property type="entry name" value="TWINFILIN"/>
    <property type="match status" value="1"/>
</dbReference>
<dbReference type="GO" id="GO:0051016">
    <property type="term" value="P:barbed-end actin filament capping"/>
    <property type="evidence" value="ECO:0007669"/>
    <property type="project" value="TreeGrafter"/>
</dbReference>
<keyword evidence="11" id="KW-1185">Reference proteome</keyword>
<dbReference type="SMART" id="SM00102">
    <property type="entry name" value="ADF"/>
    <property type="match status" value="1"/>
</dbReference>
<evidence type="ECO:0000256" key="6">
    <source>
        <dbReference type="ARBA" id="ARBA00023212"/>
    </source>
</evidence>
<keyword evidence="3" id="KW-0963">Cytoplasm</keyword>
<evidence type="ECO:0000256" key="2">
    <source>
        <dbReference type="ARBA" id="ARBA00009557"/>
    </source>
</evidence>
<protein>
    <recommendedName>
        <fullName evidence="9">ADF-H domain-containing protein</fullName>
    </recommendedName>
</protein>
<proteinExistence type="inferred from homology"/>
<evidence type="ECO:0000256" key="7">
    <source>
        <dbReference type="ARBA" id="ARBA00038532"/>
    </source>
</evidence>
<keyword evidence="5" id="KW-0009">Actin-binding</keyword>
<keyword evidence="6" id="KW-0206">Cytoskeleton</keyword>
<keyword evidence="4" id="KW-0677">Repeat</keyword>
<dbReference type="Proteomes" id="UP000094043">
    <property type="component" value="Chromosome 2"/>
</dbReference>
<feature type="compositionally biased region" description="Polar residues" evidence="8">
    <location>
        <begin position="377"/>
        <end position="388"/>
    </location>
</feature>
<comment type="subcellular location">
    <subcellularLocation>
        <location evidence="1">Cytoplasm</location>
        <location evidence="1">Cytoskeleton</location>
    </subcellularLocation>
</comment>
<feature type="compositionally biased region" description="Low complexity" evidence="8">
    <location>
        <begin position="389"/>
        <end position="415"/>
    </location>
</feature>
<dbReference type="SUPFAM" id="SSF55753">
    <property type="entry name" value="Actin depolymerizing proteins"/>
    <property type="match status" value="2"/>
</dbReference>